<comment type="caution">
    <text evidence="3">The sequence shown here is derived from an EMBL/GenBank/DDBJ whole genome shotgun (WGS) entry which is preliminary data.</text>
</comment>
<evidence type="ECO:0000313" key="3">
    <source>
        <dbReference type="EMBL" id="KAB5591279.1"/>
    </source>
</evidence>
<feature type="region of interest" description="Disordered" evidence="1">
    <location>
        <begin position="73"/>
        <end position="96"/>
    </location>
</feature>
<dbReference type="AlphaFoldDB" id="A0A5N5QI26"/>
<dbReference type="GO" id="GO:0004674">
    <property type="term" value="F:protein serine/threonine kinase activity"/>
    <property type="evidence" value="ECO:0007669"/>
    <property type="project" value="TreeGrafter"/>
</dbReference>
<gene>
    <name evidence="3" type="ORF">CTheo_5282</name>
</gene>
<feature type="domain" description="Protein kinase" evidence="2">
    <location>
        <begin position="319"/>
        <end position="617"/>
    </location>
</feature>
<evidence type="ECO:0000313" key="4">
    <source>
        <dbReference type="Proteomes" id="UP000383932"/>
    </source>
</evidence>
<dbReference type="PROSITE" id="PS50011">
    <property type="entry name" value="PROTEIN_KINASE_DOM"/>
    <property type="match status" value="1"/>
</dbReference>
<keyword evidence="3" id="KW-0418">Kinase</keyword>
<dbReference type="SUPFAM" id="SSF56112">
    <property type="entry name" value="Protein kinase-like (PK-like)"/>
    <property type="match status" value="1"/>
</dbReference>
<dbReference type="Pfam" id="PF07714">
    <property type="entry name" value="PK_Tyr_Ser-Thr"/>
    <property type="match status" value="1"/>
</dbReference>
<dbReference type="InterPro" id="IPR011009">
    <property type="entry name" value="Kinase-like_dom_sf"/>
</dbReference>
<reference evidence="3 4" key="1">
    <citation type="journal article" date="2019" name="Fungal Biol. Biotechnol.">
        <title>Draft genome sequence of fastidious pathogen Ceratobasidium theobromae, which causes vascular-streak dieback in Theobroma cacao.</title>
        <authorList>
            <person name="Ali S.S."/>
            <person name="Asman A."/>
            <person name="Shao J."/>
            <person name="Firmansyah A.P."/>
            <person name="Susilo A.W."/>
            <person name="Rosmana A."/>
            <person name="McMahon P."/>
            <person name="Junaid M."/>
            <person name="Guest D."/>
            <person name="Kheng T.Y."/>
            <person name="Meinhardt L.W."/>
            <person name="Bailey B.A."/>
        </authorList>
    </citation>
    <scope>NUCLEOTIDE SEQUENCE [LARGE SCALE GENOMIC DNA]</scope>
    <source>
        <strain evidence="3 4">CT2</strain>
    </source>
</reference>
<dbReference type="Gene3D" id="1.10.510.10">
    <property type="entry name" value="Transferase(Phosphotransferase) domain 1"/>
    <property type="match status" value="1"/>
</dbReference>
<dbReference type="PANTHER" id="PTHR44329">
    <property type="entry name" value="SERINE/THREONINE-PROTEIN KINASE TNNI3K-RELATED"/>
    <property type="match status" value="1"/>
</dbReference>
<keyword evidence="3" id="KW-0808">Transferase</keyword>
<sequence length="617" mass="70429">MFLFRAARDALVGRPQQARLGRSANETDTYARDRQARSEEALRRQEAMRKVMVQQDKQDFQDLVGPMENHKRLDVQKRKQSPDASAVDASLVPSHSPEVNIVESSGMEASNTAARALPENALAAGSVPQAQASQLVNTISITKIPQLKQSVQSVIGLMTGKGLNEEMMDLYNCCMVLKNLLEEVGESDEASLRYAYPFSLMNQDLDHMMRCLNEWSGNKSLMAARRRDINLQVRNIEETFTRHLNIFTATRQSEGITIMTQNFAELKTKIEAMENHARVPLYPENIDQADAALLNQKVEIITGHKLDNSYILQGVIEYRENVAISTTGLNFDVFRGRFKTGEAIAIKLYRTELKNDGNGLEFVKRILRQVQLWKSFNSPFILQCHGIGMQMTLASEELGSYDKFQFYLVSPFMRHGNAVKYIQGMRERRAHINILQYIRHAAFGIQYLHHRKPPCVHASIRGENIIIKEDETACLNGFGLTKAFGVGRRVELTGKNFQCRWMAPELLEQNRPLLAPSCDIWSWAMTALELITGQEPYYELETPWFVRDEIVAGKKPQRSDYPTFDKYCPQPDEMWALLEKCWATEADHRPTINQVIAELENIEKARIEQLATPHDWT</sequence>
<dbReference type="GO" id="GO:0005524">
    <property type="term" value="F:ATP binding"/>
    <property type="evidence" value="ECO:0007669"/>
    <property type="project" value="InterPro"/>
</dbReference>
<evidence type="ECO:0000256" key="1">
    <source>
        <dbReference type="SAM" id="MobiDB-lite"/>
    </source>
</evidence>
<keyword evidence="4" id="KW-1185">Reference proteome</keyword>
<dbReference type="EMBL" id="SSOP01000113">
    <property type="protein sequence ID" value="KAB5591279.1"/>
    <property type="molecule type" value="Genomic_DNA"/>
</dbReference>
<dbReference type="InterPro" id="IPR000719">
    <property type="entry name" value="Prot_kinase_dom"/>
</dbReference>
<dbReference type="OrthoDB" id="5966500at2759"/>
<dbReference type="InterPro" id="IPR051681">
    <property type="entry name" value="Ser/Thr_Kinases-Pseudokinases"/>
</dbReference>
<proteinExistence type="predicted"/>
<protein>
    <submittedName>
        <fullName evidence="3">Serine/threonine-protein kinase roco6</fullName>
    </submittedName>
</protein>
<evidence type="ECO:0000259" key="2">
    <source>
        <dbReference type="PROSITE" id="PS50011"/>
    </source>
</evidence>
<accession>A0A5N5QI26</accession>
<name>A0A5N5QI26_9AGAM</name>
<dbReference type="Proteomes" id="UP000383932">
    <property type="component" value="Unassembled WGS sequence"/>
</dbReference>
<feature type="region of interest" description="Disordered" evidence="1">
    <location>
        <begin position="17"/>
        <end position="37"/>
    </location>
</feature>
<organism evidence="3 4">
    <name type="scientific">Ceratobasidium theobromae</name>
    <dbReference type="NCBI Taxonomy" id="1582974"/>
    <lineage>
        <taxon>Eukaryota</taxon>
        <taxon>Fungi</taxon>
        <taxon>Dikarya</taxon>
        <taxon>Basidiomycota</taxon>
        <taxon>Agaricomycotina</taxon>
        <taxon>Agaricomycetes</taxon>
        <taxon>Cantharellales</taxon>
        <taxon>Ceratobasidiaceae</taxon>
        <taxon>Ceratobasidium</taxon>
    </lineage>
</organism>
<dbReference type="InterPro" id="IPR001245">
    <property type="entry name" value="Ser-Thr/Tyr_kinase_cat_dom"/>
</dbReference>